<dbReference type="PANTHER" id="PTHR37456">
    <property type="entry name" value="SI:CH211-266K2.1"/>
    <property type="match status" value="1"/>
</dbReference>
<feature type="compositionally biased region" description="Gly residues" evidence="2">
    <location>
        <begin position="328"/>
        <end position="337"/>
    </location>
</feature>
<dbReference type="AlphaFoldDB" id="A0A2W2AQ81"/>
<evidence type="ECO:0000313" key="6">
    <source>
        <dbReference type="Proteomes" id="UP000248795"/>
    </source>
</evidence>
<feature type="region of interest" description="Disordered" evidence="2">
    <location>
        <begin position="277"/>
        <end position="410"/>
    </location>
</feature>
<dbReference type="GO" id="GO:0005975">
    <property type="term" value="P:carbohydrate metabolic process"/>
    <property type="evidence" value="ECO:0007669"/>
    <property type="project" value="InterPro"/>
</dbReference>
<dbReference type="GO" id="GO:0004553">
    <property type="term" value="F:hydrolase activity, hydrolyzing O-glycosyl compounds"/>
    <property type="evidence" value="ECO:0007669"/>
    <property type="project" value="InterPro"/>
</dbReference>
<name>A0A2W2AQ81_9HYPH</name>
<dbReference type="InterPro" id="IPR050938">
    <property type="entry name" value="Collagen_Structural_Proteins"/>
</dbReference>
<evidence type="ECO:0000256" key="1">
    <source>
        <dbReference type="ARBA" id="ARBA00022737"/>
    </source>
</evidence>
<reference evidence="6" key="1">
    <citation type="submission" date="2018-06" db="EMBL/GenBank/DDBJ databases">
        <title>Aestuariibacter litoralis strain KCTC 52945T.</title>
        <authorList>
            <person name="Li X."/>
            <person name="Salam N."/>
            <person name="Li J.-L."/>
            <person name="Chen Y.-M."/>
            <person name="Yang Z.-W."/>
            <person name="Zhang L.-Y."/>
            <person name="Han M.-X."/>
            <person name="Xiao M."/>
            <person name="Li W.-J."/>
        </authorList>
    </citation>
    <scope>NUCLEOTIDE SEQUENCE [LARGE SCALE GENOMIC DNA]</scope>
    <source>
        <strain evidence="6">KCTC 52945</strain>
    </source>
</reference>
<proteinExistence type="predicted"/>
<feature type="region of interest" description="Disordered" evidence="2">
    <location>
        <begin position="690"/>
        <end position="716"/>
    </location>
</feature>
<dbReference type="Gene3D" id="2.10.10.90">
    <property type="match status" value="1"/>
</dbReference>
<feature type="compositionally biased region" description="Low complexity" evidence="2">
    <location>
        <begin position="179"/>
        <end position="204"/>
    </location>
</feature>
<feature type="region of interest" description="Disordered" evidence="2">
    <location>
        <begin position="176"/>
        <end position="204"/>
    </location>
</feature>
<keyword evidence="3" id="KW-0732">Signal</keyword>
<feature type="chain" id="PRO_5015849917" description="Chitin-binding type-3 domain-containing protein" evidence="3">
    <location>
        <begin position="24"/>
        <end position="893"/>
    </location>
</feature>
<feature type="compositionally biased region" description="Low complexity" evidence="2">
    <location>
        <begin position="692"/>
        <end position="716"/>
    </location>
</feature>
<dbReference type="PANTHER" id="PTHR37456:SF3">
    <property type="entry name" value="COLLAGEN ALPHA-1(XXV) CHAIN"/>
    <property type="match status" value="1"/>
</dbReference>
<evidence type="ECO:0000256" key="2">
    <source>
        <dbReference type="SAM" id="MobiDB-lite"/>
    </source>
</evidence>
<keyword evidence="1" id="KW-0677">Repeat</keyword>
<feature type="compositionally biased region" description="Low complexity" evidence="2">
    <location>
        <begin position="431"/>
        <end position="471"/>
    </location>
</feature>
<protein>
    <recommendedName>
        <fullName evidence="4">Chitin-binding type-3 domain-containing protein</fullName>
    </recommendedName>
</protein>
<feature type="region of interest" description="Disordered" evidence="2">
    <location>
        <begin position="227"/>
        <end position="255"/>
    </location>
</feature>
<keyword evidence="6" id="KW-1185">Reference proteome</keyword>
<feature type="domain" description="Chitin-binding type-3" evidence="4">
    <location>
        <begin position="80"/>
        <end position="124"/>
    </location>
</feature>
<dbReference type="SMART" id="SM00495">
    <property type="entry name" value="ChtBD3"/>
    <property type="match status" value="2"/>
</dbReference>
<feature type="region of interest" description="Disordered" evidence="2">
    <location>
        <begin position="431"/>
        <end position="498"/>
    </location>
</feature>
<feature type="signal peptide" evidence="3">
    <location>
        <begin position="1"/>
        <end position="23"/>
    </location>
</feature>
<evidence type="ECO:0000259" key="4">
    <source>
        <dbReference type="SMART" id="SM00495"/>
    </source>
</evidence>
<dbReference type="InterPro" id="IPR003610">
    <property type="entry name" value="CBM5/12"/>
</dbReference>
<evidence type="ECO:0000313" key="5">
    <source>
        <dbReference type="EMBL" id="PZF77565.1"/>
    </source>
</evidence>
<organism evidence="5 6">
    <name type="scientific">Aestuariivirga litoralis</name>
    <dbReference type="NCBI Taxonomy" id="2650924"/>
    <lineage>
        <taxon>Bacteria</taxon>
        <taxon>Pseudomonadati</taxon>
        <taxon>Pseudomonadota</taxon>
        <taxon>Alphaproteobacteria</taxon>
        <taxon>Hyphomicrobiales</taxon>
        <taxon>Aestuariivirgaceae</taxon>
        <taxon>Aestuariivirga</taxon>
    </lineage>
</organism>
<dbReference type="EMBL" id="QKVK01000003">
    <property type="protein sequence ID" value="PZF77565.1"/>
    <property type="molecule type" value="Genomic_DNA"/>
</dbReference>
<dbReference type="RefSeq" id="WP_111198102.1">
    <property type="nucleotide sequence ID" value="NZ_QKVK01000003.1"/>
</dbReference>
<sequence>MRMPCRSLLAGSALLFTVAGANATTMNYLDTWLSTTSYAKGSVVIRSNEVYYAVAPSLNVPPSPDSPAWRLIGRNGMDFKGAWNGTTAYQVGSVVSYSGQNYYSLLANNINQNPTVQTAYWVLVGTNGNTIKSGAGAPLSTQGAVGDFWIDTTSKVVYGPKTASGWPLLGTSMIGPQGAKGSTGPAGATGAPGSTGAAGATGAKGNTGPAGATGLNGVAGPVGPTGASGVAGATGPKGNTGATGPAGPTGAKGDAGATGLAGATGAAGAMGSTGAPGVAGPEGATGAKGNTGATGPAGATGAAGTVGQTGARGETGATGAAGAAGPVGPTGAGGSTGPAGATGAKGNTGATGPAGATGAIGAAGPTGARGDTGSAGAAGAAGPAGPKGDTGAVGATGPEGPVGAKGDTGATGAAGATGSMGAAGATGVTGAAGPEGATGPQGATGATGATGAAGDTGPAGPAGTQGLPGTQGDTGPEGPQGMTGPAGDTGPAGSTGAAGIIGLEGQACSDGAFVTGFGTGGELACSSVSVTHSYEYVYDPGISWVEASNRALARSTATAQCYLATITTQAELDLIEGLTAPSGALVSSLPNIYIGSEKTQGTTDEWSWAFGPEKGTVFWRNGSAVGNNFPGWDPNAIYRREARADHHGGAINNYYRPYVTAIYGDAISSIGGGGNSGYILECTSATGGLQGPAGATGPQGPAGEQGPAGPAGPAGATGAAGAMGAAGATGAQGSPGAAGATGPAGPAGLSQSQASRCASGGNIVGFYADGNILCSNGPADYTSSNWSLKVYNVDDNLNVYVNGTLRATCAFATGVTGCTYNLNSWMVTGANSVRIELVNSGSGYTYAYRLLNNGVTQQEYECGVWNQGWCDAGDGGLKTGVVMTKSWSLLYKP</sequence>
<gene>
    <name evidence="5" type="ORF">DK847_09680</name>
</gene>
<dbReference type="GO" id="GO:0030246">
    <property type="term" value="F:carbohydrate binding"/>
    <property type="evidence" value="ECO:0007669"/>
    <property type="project" value="InterPro"/>
</dbReference>
<accession>A0A2W2AQ81</accession>
<comment type="caution">
    <text evidence="5">The sequence shown here is derived from an EMBL/GenBank/DDBJ whole genome shotgun (WGS) entry which is preliminary data.</text>
</comment>
<feature type="compositionally biased region" description="Low complexity" evidence="2">
    <location>
        <begin position="284"/>
        <end position="327"/>
    </location>
</feature>
<evidence type="ECO:0000256" key="3">
    <source>
        <dbReference type="SAM" id="SignalP"/>
    </source>
</evidence>
<dbReference type="Pfam" id="PF01391">
    <property type="entry name" value="Collagen"/>
    <property type="match status" value="3"/>
</dbReference>
<feature type="compositionally biased region" description="Low complexity" evidence="2">
    <location>
        <begin position="231"/>
        <end position="255"/>
    </location>
</feature>
<dbReference type="InterPro" id="IPR008160">
    <property type="entry name" value="Collagen"/>
</dbReference>
<dbReference type="GO" id="GO:0005576">
    <property type="term" value="C:extracellular region"/>
    <property type="evidence" value="ECO:0007669"/>
    <property type="project" value="InterPro"/>
</dbReference>
<feature type="domain" description="Chitin-binding type-3" evidence="4">
    <location>
        <begin position="29"/>
        <end position="72"/>
    </location>
</feature>
<dbReference type="Proteomes" id="UP000248795">
    <property type="component" value="Unassembled WGS sequence"/>
</dbReference>
<feature type="compositionally biased region" description="Low complexity" evidence="2">
    <location>
        <begin position="338"/>
        <end position="392"/>
    </location>
</feature>